<evidence type="ECO:0000313" key="3">
    <source>
        <dbReference type="Proteomes" id="UP001254564"/>
    </source>
</evidence>
<keyword evidence="1" id="KW-0472">Membrane</keyword>
<keyword evidence="1" id="KW-1133">Transmembrane helix</keyword>
<name>A0ABU1H6G8_9GAMM</name>
<dbReference type="RefSeq" id="WP_309656771.1">
    <property type="nucleotide sequence ID" value="NZ_JARWAN010000023.1"/>
</dbReference>
<evidence type="ECO:0000256" key="1">
    <source>
        <dbReference type="SAM" id="Phobius"/>
    </source>
</evidence>
<comment type="caution">
    <text evidence="2">The sequence shown here is derived from an EMBL/GenBank/DDBJ whole genome shotgun (WGS) entry which is preliminary data.</text>
</comment>
<dbReference type="EMBL" id="JARWAN010000023">
    <property type="protein sequence ID" value="MDR5899891.1"/>
    <property type="molecule type" value="Genomic_DNA"/>
</dbReference>
<keyword evidence="1" id="KW-0812">Transmembrane</keyword>
<reference evidence="2 3" key="1">
    <citation type="submission" date="2023-04" db="EMBL/GenBank/DDBJ databases">
        <title>A long-awaited taxogenomic arrangement of the family Halomonadaceae.</title>
        <authorList>
            <person name="De La Haba R."/>
            <person name="Chuvochina M."/>
            <person name="Wittouck S."/>
            <person name="Arahal D.R."/>
            <person name="Sanchez-Porro C."/>
            <person name="Hugenholtz P."/>
            <person name="Ventosa A."/>
        </authorList>
    </citation>
    <scope>NUCLEOTIDE SEQUENCE [LARGE SCALE GENOMIC DNA]</scope>
    <source>
        <strain evidence="2 3">DSM 21020</strain>
    </source>
</reference>
<dbReference type="Proteomes" id="UP001254564">
    <property type="component" value="Unassembled WGS sequence"/>
</dbReference>
<sequence>MAEHYLMLKHLHITAAYLSLLFFILRAFWSLREAPILAGMTVGML</sequence>
<keyword evidence="3" id="KW-1185">Reference proteome</keyword>
<dbReference type="InterPro" id="IPR007360">
    <property type="entry name" value="SirB"/>
</dbReference>
<dbReference type="Pfam" id="PF04247">
    <property type="entry name" value="SirB"/>
    <property type="match status" value="1"/>
</dbReference>
<evidence type="ECO:0000313" key="2">
    <source>
        <dbReference type="EMBL" id="MDR5899891.1"/>
    </source>
</evidence>
<feature type="transmembrane region" description="Helical" evidence="1">
    <location>
        <begin position="12"/>
        <end position="31"/>
    </location>
</feature>
<proteinExistence type="predicted"/>
<gene>
    <name evidence="2" type="ORF">QC823_12925</name>
</gene>
<accession>A0ABU1H6G8</accession>
<protein>
    <submittedName>
        <fullName evidence="2">SirB2 family protein</fullName>
    </submittedName>
</protein>
<organism evidence="2 3">
    <name type="scientific">Vreelandella vilamensis</name>
    <dbReference type="NCBI Taxonomy" id="531309"/>
    <lineage>
        <taxon>Bacteria</taxon>
        <taxon>Pseudomonadati</taxon>
        <taxon>Pseudomonadota</taxon>
        <taxon>Gammaproteobacteria</taxon>
        <taxon>Oceanospirillales</taxon>
        <taxon>Halomonadaceae</taxon>
        <taxon>Vreelandella</taxon>
    </lineage>
</organism>